<dbReference type="EC" id="2.7.1.26" evidence="15"/>
<dbReference type="InterPro" id="IPR015865">
    <property type="entry name" value="Riboflavin_kinase_bac/euk"/>
</dbReference>
<dbReference type="InterPro" id="IPR015864">
    <property type="entry name" value="FAD_synthase"/>
</dbReference>
<evidence type="ECO:0000256" key="6">
    <source>
        <dbReference type="ARBA" id="ARBA00022679"/>
    </source>
</evidence>
<keyword evidence="9 15" id="KW-0418">Kinase</keyword>
<dbReference type="InterPro" id="IPR023468">
    <property type="entry name" value="Riboflavin_kinase"/>
</dbReference>
<evidence type="ECO:0000259" key="16">
    <source>
        <dbReference type="SMART" id="SM00904"/>
    </source>
</evidence>
<dbReference type="GO" id="GO:0008531">
    <property type="term" value="F:riboflavin kinase activity"/>
    <property type="evidence" value="ECO:0007669"/>
    <property type="project" value="UniProtKB-UniRule"/>
</dbReference>
<dbReference type="Gene3D" id="2.40.30.30">
    <property type="entry name" value="Riboflavin kinase-like"/>
    <property type="match status" value="1"/>
</dbReference>
<dbReference type="EC" id="2.7.7.2" evidence="15"/>
<dbReference type="PANTHER" id="PTHR22749:SF6">
    <property type="entry name" value="RIBOFLAVIN KINASE"/>
    <property type="match status" value="1"/>
</dbReference>
<protein>
    <recommendedName>
        <fullName evidence="15">Riboflavin biosynthesis protein</fullName>
    </recommendedName>
    <domain>
        <recommendedName>
            <fullName evidence="15">Riboflavin kinase</fullName>
            <ecNumber evidence="15">2.7.1.26</ecNumber>
        </recommendedName>
        <alternativeName>
            <fullName evidence="15">Flavokinase</fullName>
        </alternativeName>
    </domain>
    <domain>
        <recommendedName>
            <fullName evidence="15">FMN adenylyltransferase</fullName>
            <ecNumber evidence="15">2.7.7.2</ecNumber>
        </recommendedName>
        <alternativeName>
            <fullName evidence="15">FAD pyrophosphorylase</fullName>
        </alternativeName>
        <alternativeName>
            <fullName evidence="15">FAD synthase</fullName>
        </alternativeName>
    </domain>
</protein>
<dbReference type="OrthoDB" id="9803667at2"/>
<evidence type="ECO:0000256" key="13">
    <source>
        <dbReference type="ARBA" id="ARBA00047880"/>
    </source>
</evidence>
<dbReference type="NCBIfam" id="NF004163">
    <property type="entry name" value="PRK05627.1-6"/>
    <property type="match status" value="1"/>
</dbReference>
<keyword evidence="5 15" id="KW-0288">FMN</keyword>
<dbReference type="UniPathway" id="UPA00277">
    <property type="reaction ID" value="UER00407"/>
</dbReference>
<dbReference type="RefSeq" id="WP_009143998.1">
    <property type="nucleotide sequence ID" value="NZ_GL831058.1"/>
</dbReference>
<dbReference type="CDD" id="cd02064">
    <property type="entry name" value="FAD_synthetase_N"/>
    <property type="match status" value="1"/>
</dbReference>
<dbReference type="Pfam" id="PF06574">
    <property type="entry name" value="FAD_syn"/>
    <property type="match status" value="1"/>
</dbReference>
<dbReference type="UniPathway" id="UPA00276">
    <property type="reaction ID" value="UER00406"/>
</dbReference>
<evidence type="ECO:0000256" key="1">
    <source>
        <dbReference type="ARBA" id="ARBA00002121"/>
    </source>
</evidence>
<dbReference type="PIRSF" id="PIRSF004491">
    <property type="entry name" value="FAD_Synth"/>
    <property type="match status" value="1"/>
</dbReference>
<keyword evidence="6 15" id="KW-0808">Transferase</keyword>
<evidence type="ECO:0000256" key="5">
    <source>
        <dbReference type="ARBA" id="ARBA00022643"/>
    </source>
</evidence>
<dbReference type="SMART" id="SM00904">
    <property type="entry name" value="Flavokinase"/>
    <property type="match status" value="1"/>
</dbReference>
<keyword evidence="8 15" id="KW-0547">Nucleotide-binding</keyword>
<reference evidence="17 18" key="1">
    <citation type="submission" date="2011-01" db="EMBL/GenBank/DDBJ databases">
        <authorList>
            <person name="Weinstock G."/>
            <person name="Sodergren E."/>
            <person name="Clifton S."/>
            <person name="Fulton L."/>
            <person name="Fulton B."/>
            <person name="Courtney L."/>
            <person name="Fronick C."/>
            <person name="Harrison M."/>
            <person name="Strong C."/>
            <person name="Farmer C."/>
            <person name="Delahaunty K."/>
            <person name="Markovic C."/>
            <person name="Hall O."/>
            <person name="Minx P."/>
            <person name="Tomlinson C."/>
            <person name="Mitreva M."/>
            <person name="Hou S."/>
            <person name="Chen J."/>
            <person name="Wollam A."/>
            <person name="Pepin K.H."/>
            <person name="Johnson M."/>
            <person name="Bhonagiri V."/>
            <person name="Zhang X."/>
            <person name="Suruliraj S."/>
            <person name="Warren W."/>
            <person name="Chinwalla A."/>
            <person name="Mardis E.R."/>
            <person name="Wilson R.K."/>
        </authorList>
    </citation>
    <scope>NUCLEOTIDE SEQUENCE [LARGE SCALE GENOMIC DNA]</scope>
    <source>
        <strain evidence="18">DSM 22608 / JCM 16073 / KCTC 15190 / YIT 12066</strain>
    </source>
</reference>
<dbReference type="PANTHER" id="PTHR22749">
    <property type="entry name" value="RIBOFLAVIN KINASE/FMN ADENYLYLTRANSFERASE"/>
    <property type="match status" value="1"/>
</dbReference>
<comment type="pathway">
    <text evidence="3 15">Cofactor biosynthesis; FMN biosynthesis; FMN from riboflavin (ATP route): step 1/1.</text>
</comment>
<dbReference type="NCBIfam" id="NF004162">
    <property type="entry name" value="PRK05627.1-5"/>
    <property type="match status" value="1"/>
</dbReference>
<evidence type="ECO:0000256" key="15">
    <source>
        <dbReference type="PIRNR" id="PIRNR004491"/>
    </source>
</evidence>
<dbReference type="SUPFAM" id="SSF82114">
    <property type="entry name" value="Riboflavin kinase-like"/>
    <property type="match status" value="1"/>
</dbReference>
<dbReference type="InterPro" id="IPR002606">
    <property type="entry name" value="Riboflavin_kinase_bac"/>
</dbReference>
<evidence type="ECO:0000256" key="14">
    <source>
        <dbReference type="ARBA" id="ARBA00049494"/>
    </source>
</evidence>
<evidence type="ECO:0000256" key="9">
    <source>
        <dbReference type="ARBA" id="ARBA00022777"/>
    </source>
</evidence>
<dbReference type="GO" id="GO:0009231">
    <property type="term" value="P:riboflavin biosynthetic process"/>
    <property type="evidence" value="ECO:0007669"/>
    <property type="project" value="InterPro"/>
</dbReference>
<sequence length="318" mass="35066">MKLYRHLSDYKRPESGVALAIGNFDGFHKGHQAVIAAMREKAFKFGLKSAVMIFEPQPLEFFAKAVPARLYSLRDKLKAFKEAGVDIVFCMPFKKSFCQMSDREFVLDLLVKKLGVKSITVGSLFTFGKGGVSGIEELKALAKEAGIEAGAISGVAPSGTRVSSTMIRALIQSGDFTTAKNEIGRPYSISGKVLHGNALGRTLGFPTANINLNRIVCPLVGVYAVKVKTLYGMFKGMANVGIRPTVEKGRLKNLLEVNLFNFNADLYGQEIEVFFVKKIRDEKKFDDLNSLKEQLHADRKTAMTLLENSDNNLNIVNE</sequence>
<dbReference type="NCBIfam" id="NF004159">
    <property type="entry name" value="PRK05627.1-2"/>
    <property type="match status" value="1"/>
</dbReference>
<comment type="catalytic activity">
    <reaction evidence="14 15">
        <text>FMN + ATP + H(+) = FAD + diphosphate</text>
        <dbReference type="Rhea" id="RHEA:17237"/>
        <dbReference type="ChEBI" id="CHEBI:15378"/>
        <dbReference type="ChEBI" id="CHEBI:30616"/>
        <dbReference type="ChEBI" id="CHEBI:33019"/>
        <dbReference type="ChEBI" id="CHEBI:57692"/>
        <dbReference type="ChEBI" id="CHEBI:58210"/>
        <dbReference type="EC" id="2.7.7.2"/>
    </reaction>
</comment>
<dbReference type="NCBIfam" id="TIGR00083">
    <property type="entry name" value="ribF"/>
    <property type="match status" value="1"/>
</dbReference>
<feature type="domain" description="Riboflavin kinase" evidence="16">
    <location>
        <begin position="182"/>
        <end position="307"/>
    </location>
</feature>
<dbReference type="HOGENOM" id="CLU_048437_0_1_6"/>
<dbReference type="GO" id="GO:0006747">
    <property type="term" value="P:FAD biosynthetic process"/>
    <property type="evidence" value="ECO:0007669"/>
    <property type="project" value="UniProtKB-UniRule"/>
</dbReference>
<evidence type="ECO:0000256" key="2">
    <source>
        <dbReference type="ARBA" id="ARBA00004726"/>
    </source>
</evidence>
<dbReference type="eggNOG" id="COG0196">
    <property type="taxonomic scope" value="Bacteria"/>
</dbReference>
<comment type="function">
    <text evidence="1">Catalyzes the phosphorylation of riboflavin to FMN followed by the adenylation of FMN to FAD.</text>
</comment>
<keyword evidence="4 15" id="KW-0285">Flavoprotein</keyword>
<evidence type="ECO:0000256" key="12">
    <source>
        <dbReference type="ARBA" id="ARBA00023268"/>
    </source>
</evidence>
<keyword evidence="7 15" id="KW-0548">Nucleotidyltransferase</keyword>
<comment type="similarity">
    <text evidence="15">Belongs to the ribF family.</text>
</comment>
<accession>E8LM62</accession>
<dbReference type="GO" id="GO:0003919">
    <property type="term" value="F:FMN adenylyltransferase activity"/>
    <property type="evidence" value="ECO:0007669"/>
    <property type="project" value="UniProtKB-UniRule"/>
</dbReference>
<comment type="caution">
    <text evidence="17">The sequence shown here is derived from an EMBL/GenBank/DDBJ whole genome shotgun (WGS) entry which is preliminary data.</text>
</comment>
<evidence type="ECO:0000256" key="10">
    <source>
        <dbReference type="ARBA" id="ARBA00022827"/>
    </source>
</evidence>
<dbReference type="STRING" id="762983.HMPREF9444_01841"/>
<dbReference type="InterPro" id="IPR023465">
    <property type="entry name" value="Riboflavin_kinase_dom_sf"/>
</dbReference>
<keyword evidence="10 15" id="KW-0274">FAD</keyword>
<keyword evidence="12" id="KW-0511">Multifunctional enzyme</keyword>
<keyword evidence="11 15" id="KW-0067">ATP-binding</keyword>
<evidence type="ECO:0000256" key="7">
    <source>
        <dbReference type="ARBA" id="ARBA00022695"/>
    </source>
</evidence>
<evidence type="ECO:0000256" key="8">
    <source>
        <dbReference type="ARBA" id="ARBA00022741"/>
    </source>
</evidence>
<dbReference type="InterPro" id="IPR014729">
    <property type="entry name" value="Rossmann-like_a/b/a_fold"/>
</dbReference>
<comment type="catalytic activity">
    <reaction evidence="13 15">
        <text>riboflavin + ATP = FMN + ADP + H(+)</text>
        <dbReference type="Rhea" id="RHEA:14357"/>
        <dbReference type="ChEBI" id="CHEBI:15378"/>
        <dbReference type="ChEBI" id="CHEBI:30616"/>
        <dbReference type="ChEBI" id="CHEBI:57986"/>
        <dbReference type="ChEBI" id="CHEBI:58210"/>
        <dbReference type="ChEBI" id="CHEBI:456216"/>
        <dbReference type="EC" id="2.7.1.26"/>
    </reaction>
</comment>
<proteinExistence type="inferred from homology"/>
<dbReference type="SUPFAM" id="SSF52374">
    <property type="entry name" value="Nucleotidylyl transferase"/>
    <property type="match status" value="1"/>
</dbReference>
<evidence type="ECO:0000256" key="11">
    <source>
        <dbReference type="ARBA" id="ARBA00022840"/>
    </source>
</evidence>
<evidence type="ECO:0000256" key="4">
    <source>
        <dbReference type="ARBA" id="ARBA00022630"/>
    </source>
</evidence>
<keyword evidence="18" id="KW-1185">Reference proteome</keyword>
<dbReference type="AlphaFoldDB" id="E8LM62"/>
<dbReference type="GO" id="GO:0005524">
    <property type="term" value="F:ATP binding"/>
    <property type="evidence" value="ECO:0007669"/>
    <property type="project" value="UniProtKB-UniRule"/>
</dbReference>
<gene>
    <name evidence="17" type="primary">ribF</name>
    <name evidence="17" type="ORF">HMPREF9444_01841</name>
</gene>
<evidence type="ECO:0000313" key="18">
    <source>
        <dbReference type="Proteomes" id="UP000018458"/>
    </source>
</evidence>
<evidence type="ECO:0000256" key="3">
    <source>
        <dbReference type="ARBA" id="ARBA00005201"/>
    </source>
</evidence>
<dbReference type="EMBL" id="AEVO01000130">
    <property type="protein sequence ID" value="EFY06397.1"/>
    <property type="molecule type" value="Genomic_DNA"/>
</dbReference>
<comment type="pathway">
    <text evidence="2 15">Cofactor biosynthesis; FAD biosynthesis; FAD from FMN: step 1/1.</text>
</comment>
<dbReference type="GO" id="GO:0009398">
    <property type="term" value="P:FMN biosynthetic process"/>
    <property type="evidence" value="ECO:0007669"/>
    <property type="project" value="UniProtKB-UniRule"/>
</dbReference>
<evidence type="ECO:0000313" key="17">
    <source>
        <dbReference type="EMBL" id="EFY06397.1"/>
    </source>
</evidence>
<dbReference type="Gene3D" id="3.40.50.620">
    <property type="entry name" value="HUPs"/>
    <property type="match status" value="1"/>
</dbReference>
<dbReference type="FunFam" id="3.40.50.620:FF:000021">
    <property type="entry name" value="Riboflavin biosynthesis protein"/>
    <property type="match status" value="1"/>
</dbReference>
<dbReference type="Pfam" id="PF01687">
    <property type="entry name" value="Flavokinase"/>
    <property type="match status" value="1"/>
</dbReference>
<organism evidence="17 18">
    <name type="scientific">Succinatimonas hippei (strain DSM 22608 / JCM 16073 / KCTC 15190 / YIT 12066)</name>
    <dbReference type="NCBI Taxonomy" id="762983"/>
    <lineage>
        <taxon>Bacteria</taxon>
        <taxon>Pseudomonadati</taxon>
        <taxon>Pseudomonadota</taxon>
        <taxon>Gammaproteobacteria</taxon>
        <taxon>Aeromonadales</taxon>
        <taxon>Succinivibrionaceae</taxon>
        <taxon>Succinatimonas</taxon>
    </lineage>
</organism>
<name>E8LM62_SUCHY</name>
<dbReference type="Proteomes" id="UP000018458">
    <property type="component" value="Unassembled WGS sequence"/>
</dbReference>